<dbReference type="EMBL" id="RKQL01000001">
    <property type="protein sequence ID" value="RPE73182.1"/>
    <property type="molecule type" value="Genomic_DNA"/>
</dbReference>
<dbReference type="OrthoDB" id="8613985at2"/>
<accession>A0A3N4UR67</accession>
<evidence type="ECO:0000259" key="1">
    <source>
        <dbReference type="Pfam" id="PF13682"/>
    </source>
</evidence>
<dbReference type="InterPro" id="IPR025991">
    <property type="entry name" value="Chemoreceptor_zinc-bind_dom"/>
</dbReference>
<dbReference type="RefSeq" id="WP_124220844.1">
    <property type="nucleotide sequence ID" value="NZ_RKQL01000001.1"/>
</dbReference>
<dbReference type="Gene3D" id="1.20.120.30">
    <property type="entry name" value="Aspartate receptor, ligand-binding domain"/>
    <property type="match status" value="1"/>
</dbReference>
<gene>
    <name evidence="2" type="ORF">EDC62_0893</name>
</gene>
<keyword evidence="3" id="KW-1185">Reference proteome</keyword>
<evidence type="ECO:0000313" key="2">
    <source>
        <dbReference type="EMBL" id="RPE73182.1"/>
    </source>
</evidence>
<dbReference type="Proteomes" id="UP000272193">
    <property type="component" value="Unassembled WGS sequence"/>
</dbReference>
<reference evidence="2 3" key="1">
    <citation type="submission" date="2018-11" db="EMBL/GenBank/DDBJ databases">
        <title>Genomic Encyclopedia of Type Strains, Phase IV (KMG-IV): sequencing the most valuable type-strain genomes for metagenomic binning, comparative biology and taxonomic classification.</title>
        <authorList>
            <person name="Goeker M."/>
        </authorList>
    </citation>
    <scope>NUCLEOTIDE SEQUENCE [LARGE SCALE GENOMIC DNA]</scope>
    <source>
        <strain evidence="2 3">DSM 101684</strain>
    </source>
</reference>
<evidence type="ECO:0000313" key="3">
    <source>
        <dbReference type="Proteomes" id="UP000272193"/>
    </source>
</evidence>
<protein>
    <submittedName>
        <fullName evidence="2">Chemoreceptor zinc-binding protein</fullName>
    </submittedName>
</protein>
<name>A0A3N4UR67_9BURK</name>
<sequence length="154" mass="17265">MFGFFKSFFGNSVNDSQIAEEAAQAMDALDIQMAKAAHENWKIRLQAYLDGASTEDLSAETICFDDRCDLGQWIYGPGQQRLGRFPGFTALKGHHKMFHYAASNVVALAKAGREDEARKMLNTQFAGFSKNVIAELEQLEAIVTEVKKIRRKRA</sequence>
<keyword evidence="2" id="KW-0675">Receptor</keyword>
<proteinExistence type="predicted"/>
<dbReference type="AlphaFoldDB" id="A0A3N4UR67"/>
<comment type="caution">
    <text evidence="2">The sequence shown here is derived from an EMBL/GenBank/DDBJ whole genome shotgun (WGS) entry which is preliminary data.</text>
</comment>
<organism evidence="2 3">
    <name type="scientific">Tibeticola sediminis</name>
    <dbReference type="NCBI Taxonomy" id="1917811"/>
    <lineage>
        <taxon>Bacteria</taxon>
        <taxon>Pseudomonadati</taxon>
        <taxon>Pseudomonadota</taxon>
        <taxon>Betaproteobacteria</taxon>
        <taxon>Burkholderiales</taxon>
        <taxon>Comamonadaceae</taxon>
        <taxon>Tibeticola</taxon>
    </lineage>
</organism>
<dbReference type="Pfam" id="PF13682">
    <property type="entry name" value="CZB"/>
    <property type="match status" value="1"/>
</dbReference>
<feature type="domain" description="Chemoreceptor zinc-binding" evidence="1">
    <location>
        <begin position="38"/>
        <end position="106"/>
    </location>
</feature>